<keyword evidence="3" id="KW-1185">Reference proteome</keyword>
<evidence type="ECO:0000313" key="2">
    <source>
        <dbReference type="EMBL" id="VDI01038.1"/>
    </source>
</evidence>
<dbReference type="PANTHER" id="PTHR19446">
    <property type="entry name" value="REVERSE TRANSCRIPTASES"/>
    <property type="match status" value="1"/>
</dbReference>
<dbReference type="AlphaFoldDB" id="A0A8B6C8F5"/>
<sequence>METMDNVATNVSDHFPVKARVKYIINAKEKLKCSNSNILPSGKTPWKKIDKDAYKTLVENGLDNFSSSLENKYEVDIAFQNMNSLLFNSAKSCCPAPRKRYRKPKLKVMNEDISGAIAMKKKAFYQWKINGRSEDPRNELYIQKKETTYNLRKHCRKAVAMNRIDEREKIMEANIKNKNSFYKLIKKQRGRLSNHIDELSVGDTVYSTENDILSGWKHHFENLTKNSIHEHFDNKYQQKVEQEYIDIIDICRAMFQHQSITESEIVEALKLLNLNKSPDIFGVSTENLLYGGQSLIYHLKELLDSTFRLCYLPDEQKLGIVIPLFKNKGSCKDSKNYRGITITPTLSKLIEAVLKIRINPDIIKYQNPLQRGFTKRTAPLNCSFIIEEYHKECIELNDQTIITMLDAKSAFDAVKHAGLIRRLYQMKIPEQSILIIDNLYKNAVSCVKWNNQISDTFRIEQGVRQGGTLSADLYKIYINTLLDIFS</sequence>
<dbReference type="OrthoDB" id="6179979at2759"/>
<dbReference type="SUPFAM" id="SSF56672">
    <property type="entry name" value="DNA/RNA polymerases"/>
    <property type="match status" value="1"/>
</dbReference>
<dbReference type="PROSITE" id="PS50878">
    <property type="entry name" value="RT_POL"/>
    <property type="match status" value="1"/>
</dbReference>
<dbReference type="EMBL" id="UYJE01001308">
    <property type="protein sequence ID" value="VDI01038.1"/>
    <property type="molecule type" value="Genomic_DNA"/>
</dbReference>
<accession>A0A8B6C8F5</accession>
<dbReference type="InterPro" id="IPR000477">
    <property type="entry name" value="RT_dom"/>
</dbReference>
<organism evidence="2 3">
    <name type="scientific">Mytilus galloprovincialis</name>
    <name type="common">Mediterranean mussel</name>
    <dbReference type="NCBI Taxonomy" id="29158"/>
    <lineage>
        <taxon>Eukaryota</taxon>
        <taxon>Metazoa</taxon>
        <taxon>Spiralia</taxon>
        <taxon>Lophotrochozoa</taxon>
        <taxon>Mollusca</taxon>
        <taxon>Bivalvia</taxon>
        <taxon>Autobranchia</taxon>
        <taxon>Pteriomorphia</taxon>
        <taxon>Mytilida</taxon>
        <taxon>Mytiloidea</taxon>
        <taxon>Mytilidae</taxon>
        <taxon>Mytilinae</taxon>
        <taxon>Mytilus</taxon>
    </lineage>
</organism>
<protein>
    <recommendedName>
        <fullName evidence="1">Reverse transcriptase domain-containing protein</fullName>
    </recommendedName>
</protein>
<name>A0A8B6C8F5_MYTGA</name>
<reference evidence="2" key="1">
    <citation type="submission" date="2018-11" db="EMBL/GenBank/DDBJ databases">
        <authorList>
            <person name="Alioto T."/>
            <person name="Alioto T."/>
        </authorList>
    </citation>
    <scope>NUCLEOTIDE SEQUENCE</scope>
</reference>
<feature type="domain" description="Reverse transcriptase" evidence="1">
    <location>
        <begin position="305"/>
        <end position="486"/>
    </location>
</feature>
<gene>
    <name evidence="2" type="ORF">MGAL_10B067246</name>
</gene>
<dbReference type="Pfam" id="PF00078">
    <property type="entry name" value="RVT_1"/>
    <property type="match status" value="1"/>
</dbReference>
<proteinExistence type="predicted"/>
<dbReference type="InterPro" id="IPR043502">
    <property type="entry name" value="DNA/RNA_pol_sf"/>
</dbReference>
<evidence type="ECO:0000259" key="1">
    <source>
        <dbReference type="PROSITE" id="PS50878"/>
    </source>
</evidence>
<evidence type="ECO:0000313" key="3">
    <source>
        <dbReference type="Proteomes" id="UP000596742"/>
    </source>
</evidence>
<comment type="caution">
    <text evidence="2">The sequence shown here is derived from an EMBL/GenBank/DDBJ whole genome shotgun (WGS) entry which is preliminary data.</text>
</comment>
<dbReference type="Proteomes" id="UP000596742">
    <property type="component" value="Unassembled WGS sequence"/>
</dbReference>